<evidence type="ECO:0000313" key="3">
    <source>
        <dbReference type="Proteomes" id="UP000503222"/>
    </source>
</evidence>
<keyword evidence="1" id="KW-1133">Transmembrane helix</keyword>
<dbReference type="Proteomes" id="UP000503222">
    <property type="component" value="Chromosome"/>
</dbReference>
<evidence type="ECO:0000256" key="1">
    <source>
        <dbReference type="SAM" id="Phobius"/>
    </source>
</evidence>
<dbReference type="KEGG" id="spii:G7077_03385"/>
<feature type="transmembrane region" description="Helical" evidence="1">
    <location>
        <begin position="159"/>
        <end position="178"/>
    </location>
</feature>
<name>A0A6G7YMY2_9SPHN</name>
<feature type="transmembrane region" description="Helical" evidence="1">
    <location>
        <begin position="126"/>
        <end position="147"/>
    </location>
</feature>
<feature type="transmembrane region" description="Helical" evidence="1">
    <location>
        <begin position="25"/>
        <end position="46"/>
    </location>
</feature>
<organism evidence="2 3">
    <name type="scientific">Sphingomonas piscis</name>
    <dbReference type="NCBI Taxonomy" id="2714943"/>
    <lineage>
        <taxon>Bacteria</taxon>
        <taxon>Pseudomonadati</taxon>
        <taxon>Pseudomonadota</taxon>
        <taxon>Alphaproteobacteria</taxon>
        <taxon>Sphingomonadales</taxon>
        <taxon>Sphingomonadaceae</taxon>
        <taxon>Sphingomonas</taxon>
    </lineage>
</organism>
<feature type="transmembrane region" description="Helical" evidence="1">
    <location>
        <begin position="91"/>
        <end position="114"/>
    </location>
</feature>
<keyword evidence="1" id="KW-0472">Membrane</keyword>
<dbReference type="RefSeq" id="WP_166410492.1">
    <property type="nucleotide sequence ID" value="NZ_CP049869.1"/>
</dbReference>
<accession>A0A6G7YMY2</accession>
<gene>
    <name evidence="2" type="ORF">G7077_03385</name>
</gene>
<proteinExistence type="predicted"/>
<reference evidence="2 3" key="1">
    <citation type="submission" date="2020-03" db="EMBL/GenBank/DDBJ databases">
        <title>Sphingomonas sp. nov., isolated from fish.</title>
        <authorList>
            <person name="Hyun D.-W."/>
            <person name="Bae J.-W."/>
        </authorList>
    </citation>
    <scope>NUCLEOTIDE SEQUENCE [LARGE SCALE GENOMIC DNA]</scope>
    <source>
        <strain evidence="2 3">HDW15B</strain>
    </source>
</reference>
<feature type="transmembrane region" description="Helical" evidence="1">
    <location>
        <begin position="214"/>
        <end position="235"/>
    </location>
</feature>
<evidence type="ECO:0000313" key="2">
    <source>
        <dbReference type="EMBL" id="QIK78098.1"/>
    </source>
</evidence>
<keyword evidence="1" id="KW-0812">Transmembrane</keyword>
<protein>
    <submittedName>
        <fullName evidence="2">Uncharacterized protein</fullName>
    </submittedName>
</protein>
<feature type="transmembrane region" description="Helical" evidence="1">
    <location>
        <begin position="58"/>
        <end position="79"/>
    </location>
</feature>
<sequence length="248" mass="26856">MATQVQDAGAAPAVRQRGYMADQGFFVRYAVVLAAFIMFGFLQFAARGFTRFGEAPAMVHLHAGLMVSWLGIFIAQNLLVHKGELGIHRKLGWVSAVLAAVICVTFVLVGYNSLSLGRQPPFFSPPYFLTLTSVGALFFGGMVAWAIALRKQVQWHRRVMLGAMFMLLEPALGRLLPMPLIMPWGEWVTLAIQLIFVGVLARHDRKVLGAVHPATIAVAALLTLSHVLLEVVAILPPVVAFANGVAAG</sequence>
<dbReference type="EMBL" id="CP049869">
    <property type="protein sequence ID" value="QIK78098.1"/>
    <property type="molecule type" value="Genomic_DNA"/>
</dbReference>
<dbReference type="AlphaFoldDB" id="A0A6G7YMY2"/>
<keyword evidence="3" id="KW-1185">Reference proteome</keyword>
<feature type="transmembrane region" description="Helical" evidence="1">
    <location>
        <begin position="184"/>
        <end position="202"/>
    </location>
</feature>